<dbReference type="AlphaFoldDB" id="A0A1V4BMK5"/>
<sequence length="61" mass="6844">MSNKEAVIELVKRLPEDISLIEIAEQVRFIAAIQEGFEAIDLGKGVPVETVEKIMESWTTK</sequence>
<dbReference type="EMBL" id="MVGR01000005">
    <property type="protein sequence ID" value="OPF15236.1"/>
    <property type="molecule type" value="Genomic_DNA"/>
</dbReference>
<evidence type="ECO:0000313" key="1">
    <source>
        <dbReference type="EMBL" id="OPF15236.1"/>
    </source>
</evidence>
<comment type="caution">
    <text evidence="1">The sequence shown here is derived from an EMBL/GenBank/DDBJ whole genome shotgun (WGS) entry which is preliminary data.</text>
</comment>
<reference evidence="1 2" key="1">
    <citation type="submission" date="2017-02" db="EMBL/GenBank/DDBJ databases">
        <title>Genome sequence of Microcystis aeruginosa KW.</title>
        <authorList>
            <person name="Oh H.-M."/>
            <person name="Ahn C.-Y."/>
            <person name="Jeong H."/>
            <person name="Srivastava A."/>
            <person name="Lee H.-G."/>
            <person name="Kang S.-R."/>
        </authorList>
    </citation>
    <scope>NUCLEOTIDE SEQUENCE [LARGE SCALE GENOMIC DNA]</scope>
    <source>
        <strain evidence="1 2">KW</strain>
    </source>
</reference>
<dbReference type="RefSeq" id="WP_002799476.1">
    <property type="nucleotide sequence ID" value="NZ_MVGR01000005.1"/>
</dbReference>
<proteinExistence type="predicted"/>
<protein>
    <submittedName>
        <fullName evidence="1">Uncharacterized protein</fullName>
    </submittedName>
</protein>
<accession>A0A1V4BMK5</accession>
<dbReference type="Proteomes" id="UP000189835">
    <property type="component" value="Unassembled WGS sequence"/>
</dbReference>
<evidence type="ECO:0000313" key="2">
    <source>
        <dbReference type="Proteomes" id="UP000189835"/>
    </source>
</evidence>
<name>A0A1V4BMK5_MICAE</name>
<organism evidence="1 2">
    <name type="scientific">Microcystis aeruginosa KW</name>
    <dbReference type="NCBI Taxonomy" id="1960155"/>
    <lineage>
        <taxon>Bacteria</taxon>
        <taxon>Bacillati</taxon>
        <taxon>Cyanobacteriota</taxon>
        <taxon>Cyanophyceae</taxon>
        <taxon>Oscillatoriophycideae</taxon>
        <taxon>Chroococcales</taxon>
        <taxon>Microcystaceae</taxon>
        <taxon>Microcystis</taxon>
    </lineage>
</organism>
<gene>
    <name evidence="1" type="ORF">B1L04_22150</name>
</gene>